<comment type="caution">
    <text evidence="13">The sequence shown here is derived from an EMBL/GenBank/DDBJ whole genome shotgun (WGS) entry which is preliminary data.</text>
</comment>
<gene>
    <name evidence="13" type="ORF">LIER_12095</name>
</gene>
<keyword evidence="14" id="KW-1185">Reference proteome</keyword>
<dbReference type="Proteomes" id="UP001454036">
    <property type="component" value="Unassembled WGS sequence"/>
</dbReference>
<dbReference type="Pfam" id="PF08263">
    <property type="entry name" value="LRRNT_2"/>
    <property type="match status" value="1"/>
</dbReference>
<evidence type="ECO:0000313" key="14">
    <source>
        <dbReference type="Proteomes" id="UP001454036"/>
    </source>
</evidence>
<dbReference type="InterPro" id="IPR046956">
    <property type="entry name" value="RLP23-like"/>
</dbReference>
<comment type="subcellular location">
    <subcellularLocation>
        <location evidence="1">Cell membrane</location>
        <topology evidence="1">Single-pass type I membrane protein</topology>
    </subcellularLocation>
</comment>
<evidence type="ECO:0000256" key="9">
    <source>
        <dbReference type="ARBA" id="ARBA00023136"/>
    </source>
</evidence>
<evidence type="ECO:0000256" key="7">
    <source>
        <dbReference type="ARBA" id="ARBA00022737"/>
    </source>
</evidence>
<dbReference type="GO" id="GO:0005886">
    <property type="term" value="C:plasma membrane"/>
    <property type="evidence" value="ECO:0007669"/>
    <property type="project" value="UniProtKB-SubCell"/>
</dbReference>
<dbReference type="InterPro" id="IPR032675">
    <property type="entry name" value="LRR_dom_sf"/>
</dbReference>
<evidence type="ECO:0000256" key="6">
    <source>
        <dbReference type="ARBA" id="ARBA00022729"/>
    </source>
</evidence>
<dbReference type="Pfam" id="PF00560">
    <property type="entry name" value="LRR_1"/>
    <property type="match status" value="8"/>
</dbReference>
<evidence type="ECO:0000256" key="8">
    <source>
        <dbReference type="ARBA" id="ARBA00022989"/>
    </source>
</evidence>
<keyword evidence="6" id="KW-0732">Signal</keyword>
<reference evidence="13 14" key="1">
    <citation type="submission" date="2024-01" db="EMBL/GenBank/DDBJ databases">
        <title>The complete chloroplast genome sequence of Lithospermum erythrorhizon: insights into the phylogenetic relationship among Boraginaceae species and the maternal lineages of purple gromwells.</title>
        <authorList>
            <person name="Okada T."/>
            <person name="Watanabe K."/>
        </authorList>
    </citation>
    <scope>NUCLEOTIDE SEQUENCE [LARGE SCALE GENOMIC DNA]</scope>
</reference>
<dbReference type="PANTHER" id="PTHR48061">
    <property type="entry name" value="LEUCINE-RICH REPEAT RECEPTOR PROTEIN KINASE EMS1-LIKE-RELATED"/>
    <property type="match status" value="1"/>
</dbReference>
<dbReference type="EMBL" id="BAABME010002292">
    <property type="protein sequence ID" value="GAA0153989.1"/>
    <property type="molecule type" value="Genomic_DNA"/>
</dbReference>
<keyword evidence="5 11" id="KW-0812">Transmembrane</keyword>
<evidence type="ECO:0000256" key="5">
    <source>
        <dbReference type="ARBA" id="ARBA00022692"/>
    </source>
</evidence>
<keyword evidence="4" id="KW-0433">Leucine-rich repeat</keyword>
<comment type="similarity">
    <text evidence="2">Belongs to the RLP family.</text>
</comment>
<dbReference type="FunFam" id="3.80.10.10:FF:000213">
    <property type="entry name" value="Tyrosine-sulfated glycopeptide receptor 1"/>
    <property type="match status" value="1"/>
</dbReference>
<evidence type="ECO:0000256" key="10">
    <source>
        <dbReference type="ARBA" id="ARBA00023180"/>
    </source>
</evidence>
<dbReference type="PROSITE" id="PS51450">
    <property type="entry name" value="LRR"/>
    <property type="match status" value="3"/>
</dbReference>
<keyword evidence="10" id="KW-0325">Glycoprotein</keyword>
<evidence type="ECO:0000256" key="2">
    <source>
        <dbReference type="ARBA" id="ARBA00009592"/>
    </source>
</evidence>
<dbReference type="PRINTS" id="PR00019">
    <property type="entry name" value="LEURICHRPT"/>
</dbReference>
<dbReference type="InterPro" id="IPR003591">
    <property type="entry name" value="Leu-rich_rpt_typical-subtyp"/>
</dbReference>
<proteinExistence type="inferred from homology"/>
<dbReference type="InterPro" id="IPR013210">
    <property type="entry name" value="LRR_N_plant-typ"/>
</dbReference>
<dbReference type="AlphaFoldDB" id="A0AAV3PQI1"/>
<dbReference type="Pfam" id="PF13855">
    <property type="entry name" value="LRR_8"/>
    <property type="match status" value="4"/>
</dbReference>
<dbReference type="GO" id="GO:0051707">
    <property type="term" value="P:response to other organism"/>
    <property type="evidence" value="ECO:0007669"/>
    <property type="project" value="UniProtKB-ARBA"/>
</dbReference>
<dbReference type="Gene3D" id="3.80.10.10">
    <property type="entry name" value="Ribonuclease Inhibitor"/>
    <property type="match status" value="5"/>
</dbReference>
<feature type="domain" description="Leucine-rich repeat-containing N-terminal plant-type" evidence="12">
    <location>
        <begin position="34"/>
        <end position="75"/>
    </location>
</feature>
<dbReference type="GO" id="GO:0006952">
    <property type="term" value="P:defense response"/>
    <property type="evidence" value="ECO:0007669"/>
    <property type="project" value="UniProtKB-ARBA"/>
</dbReference>
<keyword evidence="7" id="KW-0677">Repeat</keyword>
<evidence type="ECO:0000259" key="12">
    <source>
        <dbReference type="Pfam" id="PF08263"/>
    </source>
</evidence>
<evidence type="ECO:0000256" key="1">
    <source>
        <dbReference type="ARBA" id="ARBA00004251"/>
    </source>
</evidence>
<evidence type="ECO:0000256" key="4">
    <source>
        <dbReference type="ARBA" id="ARBA00022614"/>
    </source>
</evidence>
<dbReference type="FunFam" id="3.80.10.10:FF:000095">
    <property type="entry name" value="LRR receptor-like serine/threonine-protein kinase GSO1"/>
    <property type="match status" value="1"/>
</dbReference>
<keyword evidence="3" id="KW-1003">Cell membrane</keyword>
<evidence type="ECO:0000256" key="3">
    <source>
        <dbReference type="ARBA" id="ARBA00022475"/>
    </source>
</evidence>
<keyword evidence="8 11" id="KW-1133">Transmembrane helix</keyword>
<organism evidence="13 14">
    <name type="scientific">Lithospermum erythrorhizon</name>
    <name type="common">Purple gromwell</name>
    <name type="synonym">Lithospermum officinale var. erythrorhizon</name>
    <dbReference type="NCBI Taxonomy" id="34254"/>
    <lineage>
        <taxon>Eukaryota</taxon>
        <taxon>Viridiplantae</taxon>
        <taxon>Streptophyta</taxon>
        <taxon>Embryophyta</taxon>
        <taxon>Tracheophyta</taxon>
        <taxon>Spermatophyta</taxon>
        <taxon>Magnoliopsida</taxon>
        <taxon>eudicotyledons</taxon>
        <taxon>Gunneridae</taxon>
        <taxon>Pentapetalae</taxon>
        <taxon>asterids</taxon>
        <taxon>lamiids</taxon>
        <taxon>Boraginales</taxon>
        <taxon>Boraginaceae</taxon>
        <taxon>Boraginoideae</taxon>
        <taxon>Lithospermeae</taxon>
        <taxon>Lithospermum</taxon>
    </lineage>
</organism>
<dbReference type="SUPFAM" id="SSF52058">
    <property type="entry name" value="L domain-like"/>
    <property type="match status" value="3"/>
</dbReference>
<protein>
    <recommendedName>
        <fullName evidence="12">Leucine-rich repeat-containing N-terminal plant-type domain-containing protein</fullName>
    </recommendedName>
</protein>
<dbReference type="SMART" id="SM00365">
    <property type="entry name" value="LRR_SD22"/>
    <property type="match status" value="6"/>
</dbReference>
<keyword evidence="9 11" id="KW-0472">Membrane</keyword>
<dbReference type="PANTHER" id="PTHR48061:SF16">
    <property type="entry name" value="CF-2.2"/>
    <property type="match status" value="1"/>
</dbReference>
<dbReference type="SMART" id="SM00369">
    <property type="entry name" value="LRR_TYP"/>
    <property type="match status" value="9"/>
</dbReference>
<dbReference type="InterPro" id="IPR001611">
    <property type="entry name" value="Leu-rich_rpt"/>
</dbReference>
<evidence type="ECO:0000256" key="11">
    <source>
        <dbReference type="SAM" id="Phobius"/>
    </source>
</evidence>
<evidence type="ECO:0000313" key="13">
    <source>
        <dbReference type="EMBL" id="GAA0153989.1"/>
    </source>
</evidence>
<name>A0AAV3PQI1_LITER</name>
<feature type="transmembrane region" description="Helical" evidence="11">
    <location>
        <begin position="1002"/>
        <end position="1025"/>
    </location>
</feature>
<accession>A0AAV3PQI1</accession>
<sequence length="1061" mass="117306">MRPEIIVFLSFVGIISKLLAMSIGIMFASGQCLEDQKSLLLQLKGNITYDPLYSTGLEYWDEIKDCCNWPGVGCDRPGRVISLDLSTEYISDGINDSSTLFGLKYLQRLNLATIGLPDAPLSSMFNQLPQLTYLNLSHSGFVGSISTEFSNLSRLLTLDLSKESQGSTLELAIPDLELFLSKNLSNLRELYLDGVNMSAQGSGWSQIVASSLPNLIVLSLSNCFLSGPLHPSFIKVQHLSVVHLDNNPLSAPFPEFFSEFSNLTELTLSSCELSGTVPGKIFNLPSLRLLDLSENGELEGFFPEFQSNGSLQNLFLMGTIMSGSLPDSISNLKMLTNMNLRGSRFSGPIPGSIAKLTQLAYLDLSGNQFIGSIPSFSGSKNLAMIFLHNNKLIGEMPLLLWEGLDGVVEVDLSNNSLTGQIPSSLFSLPSIEELQLSNNNFSGKISEVPSLHSSKLKSLQLSENNLEGPIPQFFFDLKNLEYLSLSSNRLSGVIDYKNFMKLQNLTYLDLSYNNFSIITNSSDSSLAVLPQVQHLFLASCNLQELPPLRNQSTLKMLDLSNNQMTGEIPNWLWSLGDVISFRYLNLSHNQFTALQEEPSIGYLEYIDLHSNLLSGNIPLPSPNAAYLDLSNNNFSSILPPEIGNRIPRVIFFSAANNRLSGDIPLSLCNASSIQVLDLSNNTLQGTIPPCLMNNSGNLGVLNLRRNNLSGSIPEMSLQNCQTETLDISWNQIGGPVPQSLANCTNLKVLNLGYNKITDTFPCWLRNLTNLRVLSFRFNNFHGDISCLGGGYIWPSLQIIDLASNNFEGVLPSEFFKNLEAMIVGANESNTQLDHLHFQTILSGDNYYQDSTTLVLKGTSVELEKILNIFTSIDFSSNNFQGGIPETIGELKSIYLLNLSNNALSSTIPQSVGNLKQLESLDLSFNKLNGEIPNELASLTFISYLNVSYNQLIGRIPTGSQFQTFPSSSFQGNEGLCGFPLERTCDTGAKPEEEQESQESRDIGIYFSVAGGFLVGLAFFFAPILFSMRWNMYYNWNIDQLICKVLPRKYQKRYQRHSNGEI</sequence>
<feature type="transmembrane region" description="Helical" evidence="11">
    <location>
        <begin position="7"/>
        <end position="28"/>
    </location>
</feature>